<dbReference type="SUPFAM" id="SSF48403">
    <property type="entry name" value="Ankyrin repeat"/>
    <property type="match status" value="1"/>
</dbReference>
<evidence type="ECO:0000313" key="6">
    <source>
        <dbReference type="Proteomes" id="UP000654075"/>
    </source>
</evidence>
<dbReference type="SUPFAM" id="SSF56112">
    <property type="entry name" value="Protein kinase-like (PK-like)"/>
    <property type="match status" value="1"/>
</dbReference>
<evidence type="ECO:0000256" key="1">
    <source>
        <dbReference type="ARBA" id="ARBA00022737"/>
    </source>
</evidence>
<dbReference type="PANTHER" id="PTHR24171:SF8">
    <property type="entry name" value="BRCA1-ASSOCIATED RING DOMAIN PROTEIN 1"/>
    <property type="match status" value="1"/>
</dbReference>
<sequence>MALLGKTSPNAPIKALSEQELVCDAVEARNAAIEGYFVPDDEETGSSRQEIKESDDDLVLLGDADKLSEKQKQVMLLLKEAMQYSRLNLKQVNLSFSGASVYFFTPMRQDGTPLPSSVIKFDTEECVRDELEKTKKYGRLFGLTTPKVKDAQFLQGADPNEPASVMQIDLCGGIFGLPEFASAPPVQTFSSVLEDELQAKEHRVDILPLINEALERRMYYFTMSTRSIRTVNLAESYKLVRFVGHGILNRAKEGAKRAEKSTALAAGFQNPPDVNDLDPDGSFLFELSGSRKTPKEFFQSFVGYEKLLGEKFQRNVVAGLCHNDLHGGNLLLDSQGLIWLIDFATVKDNVHVLMDLTKFMAASLFMYLKDNVTEGHVNMLAKLLMTTPDATTAFPTSAEEQLKGDSTAVFVMSILSRLRHCMCIYESGDDSPDNDGVPFALAFFSWSTRMLSYSEPSVHQKGRALYCAIAGAQRLLWEAGVDVGPGACKWIEQSRLVWEGQKGRRLSTTGNSGLQLAYYEFGVELPRYLAQVGASEAWSTDVFTREKVHVTEHCIAVSVKFAGRVQPRFVVMPPQAKILLKKLEGVYRDFAPELLKLDVFYGRLLIVGDSGTGKSMLTKQLFSEVAQRQVTEIHAREAAHSREACAAQDKSGLVPVRVPLIDLSRQLEAEPDTSLEADPVNDLLAEWVERTHGQNSVPHQLIRDVRDTSIGNRTMRRMVSGSESESHPGTTVLQSTISAGEGHVEQEQVTGLLLLLDGLDEASSRRLALLEYIQSLLSSEPVHLPVVTSRPGSLGAVELDMFSTMGFSSFCMSALTEEQAKQIAERTVRRMGDSQESIDAVVAQVGNPGYGILIGNPLVLTLLVHVLRKSCADSKRQAEASAPGITRVSSRQGVLKKTDVYQRALKLMLHQSDAAKFMLRDGASDLAMVRRLETLKSARARKLFQAVAWHAHSQHVRALTWDAMAEACNDADMLNVFRETFEQGRMPIFEPVEVASGQDQKLQLTHLSFQELMTGEYTSAIVRHSHAKQKARSYINFFSSNSSKTLSRDRLAEQWWLQVWFHVCEMLDPNVFNVWCDCLAEDPRSKLKVGSMTYRLIMDPVVQAAEGDKARCVRPWEGGWGLQVESIDWENHRAVTKPVLNSCVRKMRNPFSKLSKESIELMEIQWPADGVATILRQAARQPDLDVIRRLLKAGVHYGVCDELGLTPVVAAIDAKRWDALQVFTDHKAELCVSMTTVMSSVHYVNTGYSSWKFYEAFHMTEGHDQLRLAGEPHGILKQAFEGSLTVVPELDANFKDPSSGMTPLMYAAAAGHPKLVAELLRGRAEVNAESTEGSTALTFVCDCARGPMGTECLELLINARADVNHKAGKSYDGRYYHEARGRGNPAGHGASSAGDLEKLELLLKAGYDPNQCNDYGMTDMWKAVDMASTDIMKKLLEQKAELADSRLGLSNGCTHQQTGYASLFSIIAVKGYSVPICSCVFKASTEVLRLCFDSGYDVHGAAEIMGMQLPLPFYLYSVDPELFHADDISKLELVLDRKFDLNAKASWIGFSHMSLAAMFCQSQSALLLFLNRKGDTSKPGGFLTKDFLTTATNSKNEVAVNTYNDWLLMQKDD</sequence>
<accession>A0A813HW70</accession>
<feature type="repeat" description="ANK" evidence="3">
    <location>
        <begin position="1299"/>
        <end position="1331"/>
    </location>
</feature>
<feature type="domain" description="Orc1-like AAA ATPase" evidence="4">
    <location>
        <begin position="604"/>
        <end position="783"/>
    </location>
</feature>
<protein>
    <recommendedName>
        <fullName evidence="4">Orc1-like AAA ATPase domain-containing protein</fullName>
    </recommendedName>
</protein>
<comment type="caution">
    <text evidence="5">The sequence shown here is derived from an EMBL/GenBank/DDBJ whole genome shotgun (WGS) entry which is preliminary data.</text>
</comment>
<dbReference type="InterPro" id="IPR002110">
    <property type="entry name" value="Ankyrin_rpt"/>
</dbReference>
<evidence type="ECO:0000313" key="5">
    <source>
        <dbReference type="EMBL" id="CAE8642397.1"/>
    </source>
</evidence>
<dbReference type="PROSITE" id="PS50297">
    <property type="entry name" value="ANK_REP_REGION"/>
    <property type="match status" value="1"/>
</dbReference>
<dbReference type="SMART" id="SM00248">
    <property type="entry name" value="ANK"/>
    <property type="match status" value="6"/>
</dbReference>
<dbReference type="InterPro" id="IPR041664">
    <property type="entry name" value="AAA_16"/>
</dbReference>
<dbReference type="InterPro" id="IPR025662">
    <property type="entry name" value="Sigma_54_int_dom_ATP-bd_1"/>
</dbReference>
<name>A0A813HW70_POLGL</name>
<dbReference type="Gene3D" id="3.40.50.300">
    <property type="entry name" value="P-loop containing nucleotide triphosphate hydrolases"/>
    <property type="match status" value="1"/>
</dbReference>
<dbReference type="InterPro" id="IPR027417">
    <property type="entry name" value="P-loop_NTPase"/>
</dbReference>
<dbReference type="Gene3D" id="3.90.1200.10">
    <property type="match status" value="1"/>
</dbReference>
<dbReference type="OrthoDB" id="436576at2759"/>
<gene>
    <name evidence="5" type="ORF">PGLA1383_LOCUS56899</name>
</gene>
<dbReference type="SUPFAM" id="SSF52540">
    <property type="entry name" value="P-loop containing nucleoside triphosphate hydrolases"/>
    <property type="match status" value="1"/>
</dbReference>
<proteinExistence type="predicted"/>
<keyword evidence="6" id="KW-1185">Reference proteome</keyword>
<dbReference type="GO" id="GO:0085020">
    <property type="term" value="P:protein K6-linked ubiquitination"/>
    <property type="evidence" value="ECO:0007669"/>
    <property type="project" value="TreeGrafter"/>
</dbReference>
<dbReference type="GO" id="GO:0004842">
    <property type="term" value="F:ubiquitin-protein transferase activity"/>
    <property type="evidence" value="ECO:0007669"/>
    <property type="project" value="TreeGrafter"/>
</dbReference>
<dbReference type="Gene3D" id="1.25.40.20">
    <property type="entry name" value="Ankyrin repeat-containing domain"/>
    <property type="match status" value="2"/>
</dbReference>
<dbReference type="Proteomes" id="UP000654075">
    <property type="component" value="Unassembled WGS sequence"/>
</dbReference>
<dbReference type="Pfam" id="PF13191">
    <property type="entry name" value="AAA_16"/>
    <property type="match status" value="1"/>
</dbReference>
<keyword evidence="1" id="KW-0677">Repeat</keyword>
<dbReference type="InterPro" id="IPR011009">
    <property type="entry name" value="Kinase-like_dom_sf"/>
</dbReference>
<dbReference type="InterPro" id="IPR036770">
    <property type="entry name" value="Ankyrin_rpt-contain_sf"/>
</dbReference>
<dbReference type="EMBL" id="CAJNNV010033156">
    <property type="protein sequence ID" value="CAE8642397.1"/>
    <property type="molecule type" value="Genomic_DNA"/>
</dbReference>
<dbReference type="PANTHER" id="PTHR24171">
    <property type="entry name" value="ANKYRIN REPEAT DOMAIN-CONTAINING PROTEIN 39-RELATED"/>
    <property type="match status" value="1"/>
</dbReference>
<evidence type="ECO:0000259" key="4">
    <source>
        <dbReference type="Pfam" id="PF13191"/>
    </source>
</evidence>
<organism evidence="5 6">
    <name type="scientific">Polarella glacialis</name>
    <name type="common">Dinoflagellate</name>
    <dbReference type="NCBI Taxonomy" id="89957"/>
    <lineage>
        <taxon>Eukaryota</taxon>
        <taxon>Sar</taxon>
        <taxon>Alveolata</taxon>
        <taxon>Dinophyceae</taxon>
        <taxon>Suessiales</taxon>
        <taxon>Suessiaceae</taxon>
        <taxon>Polarella</taxon>
    </lineage>
</organism>
<keyword evidence="2 3" id="KW-0040">ANK repeat</keyword>
<feature type="repeat" description="ANK" evidence="3">
    <location>
        <begin position="1382"/>
        <end position="1414"/>
    </location>
</feature>
<reference evidence="5" key="1">
    <citation type="submission" date="2021-02" db="EMBL/GenBank/DDBJ databases">
        <authorList>
            <person name="Dougan E. K."/>
            <person name="Rhodes N."/>
            <person name="Thang M."/>
            <person name="Chan C."/>
        </authorList>
    </citation>
    <scope>NUCLEOTIDE SEQUENCE</scope>
</reference>
<evidence type="ECO:0000256" key="2">
    <source>
        <dbReference type="ARBA" id="ARBA00023043"/>
    </source>
</evidence>
<evidence type="ECO:0000256" key="3">
    <source>
        <dbReference type="PROSITE-ProRule" id="PRU00023"/>
    </source>
</evidence>
<dbReference type="PROSITE" id="PS00675">
    <property type="entry name" value="SIGMA54_INTERACT_1"/>
    <property type="match status" value="1"/>
</dbReference>
<dbReference type="PROSITE" id="PS50088">
    <property type="entry name" value="ANK_REPEAT"/>
    <property type="match status" value="2"/>
</dbReference>
<dbReference type="Pfam" id="PF12796">
    <property type="entry name" value="Ank_2"/>
    <property type="match status" value="1"/>
</dbReference>